<feature type="domain" description="Resolvase/invertase-type recombinase catalytic" evidence="2">
    <location>
        <begin position="3"/>
        <end position="161"/>
    </location>
</feature>
<dbReference type="PANTHER" id="PTHR30461:SF23">
    <property type="entry name" value="DNA RECOMBINASE-RELATED"/>
    <property type="match status" value="1"/>
</dbReference>
<dbReference type="RefSeq" id="WP_101324647.1">
    <property type="nucleotide sequence ID" value="NZ_NQMM01000028.1"/>
</dbReference>
<dbReference type="Pfam" id="PF13408">
    <property type="entry name" value="Zn_ribbon_recom"/>
    <property type="match status" value="1"/>
</dbReference>
<feature type="domain" description="Recombinase" evidence="3">
    <location>
        <begin position="168"/>
        <end position="280"/>
    </location>
</feature>
<gene>
    <name evidence="4" type="ORF">CJP16_10515</name>
</gene>
<keyword evidence="5" id="KW-1185">Reference proteome</keyword>
<proteinExistence type="predicted"/>
<dbReference type="SUPFAM" id="SSF53041">
    <property type="entry name" value="Resolvase-like"/>
    <property type="match status" value="1"/>
</dbReference>
<dbReference type="Pfam" id="PF07508">
    <property type="entry name" value="Recombinase"/>
    <property type="match status" value="1"/>
</dbReference>
<dbReference type="Gene3D" id="3.90.1750.20">
    <property type="entry name" value="Putative Large Serine Recombinase, Chain B, Domain 2"/>
    <property type="match status" value="1"/>
</dbReference>
<evidence type="ECO:0000259" key="3">
    <source>
        <dbReference type="PROSITE" id="PS51737"/>
    </source>
</evidence>
<dbReference type="SMART" id="SM00857">
    <property type="entry name" value="Resolvase"/>
    <property type="match status" value="1"/>
</dbReference>
<evidence type="ECO:0000256" key="1">
    <source>
        <dbReference type="SAM" id="Coils"/>
    </source>
</evidence>
<organism evidence="4 5">
    <name type="scientific">Aeromonas sobria</name>
    <dbReference type="NCBI Taxonomy" id="646"/>
    <lineage>
        <taxon>Bacteria</taxon>
        <taxon>Pseudomonadati</taxon>
        <taxon>Pseudomonadota</taxon>
        <taxon>Gammaproteobacteria</taxon>
        <taxon>Aeromonadales</taxon>
        <taxon>Aeromonadaceae</taxon>
        <taxon>Aeromonas</taxon>
    </lineage>
</organism>
<protein>
    <recommendedName>
        <fullName evidence="6">Recombinase family protein</fullName>
    </recommendedName>
</protein>
<dbReference type="PROSITE" id="PS51736">
    <property type="entry name" value="RECOMBINASES_3"/>
    <property type="match status" value="1"/>
</dbReference>
<dbReference type="Gene3D" id="3.40.50.1390">
    <property type="entry name" value="Resolvase, N-terminal catalytic domain"/>
    <property type="match status" value="1"/>
</dbReference>
<dbReference type="PANTHER" id="PTHR30461">
    <property type="entry name" value="DNA-INVERTASE FROM LAMBDOID PROPHAGE"/>
    <property type="match status" value="1"/>
</dbReference>
<dbReference type="InterPro" id="IPR006119">
    <property type="entry name" value="Resolv_N"/>
</dbReference>
<dbReference type="InterPro" id="IPR025827">
    <property type="entry name" value="Zn_ribbon_recom_dom"/>
</dbReference>
<evidence type="ECO:0000313" key="4">
    <source>
        <dbReference type="EMBL" id="PKQ78354.1"/>
    </source>
</evidence>
<dbReference type="Pfam" id="PF00239">
    <property type="entry name" value="Resolvase"/>
    <property type="match status" value="1"/>
</dbReference>
<dbReference type="InterPro" id="IPR011109">
    <property type="entry name" value="DNA_bind_recombinase_dom"/>
</dbReference>
<evidence type="ECO:0000259" key="2">
    <source>
        <dbReference type="PROSITE" id="PS51736"/>
    </source>
</evidence>
<evidence type="ECO:0008006" key="6">
    <source>
        <dbReference type="Google" id="ProtNLM"/>
    </source>
</evidence>
<dbReference type="AlphaFoldDB" id="A0A2N3IZ99"/>
<sequence length="514" mass="58513">MPIGILYSRFSSAIQAEGHSLDRQITQAEDFCKRHNLELSSLTFKDLGISGWKSTAKRDGLEQLIEAVELGKIPAGSFILVEAADRLSRQGFMHVMLLVRRLVATGCKFVTVDNGQIYDHKNIENLSGALPLIISADLALQESERKSFRVKQAKNAVRKNRVLQGKMPFWIDLVDGKPVLNSSAPLMRRIIDLRLEGKSPLIIAKMLNQEGIRTTRDKQWYAETIRTLFEQTAIYGSKTYFELQDGSYRPAEEVANLFPAIATKDEFLRLSSKKPPRGKYPSGPFSGLLKCSKCGAHIRSNGKRGEIQYRSCANAKIGKCDETGYIRDVDQILSDQLKKLAFIKSPQLVSVDYENEINELEAMLENLERDRQASKGKAFVYKMILEDMEETHTKLEALKQKRDSEVASNTDVNLEFISSIEDEQHRNSLYKTVIDKIEITRFGTTRVMYNIRFKNNHRTVFLSDYDRKSKTHIARFKSDTEELDKFISGAVEGLEPWEICTGDKPEGYLSENWE</sequence>
<dbReference type="EMBL" id="NQMM01000028">
    <property type="protein sequence ID" value="PKQ78354.1"/>
    <property type="molecule type" value="Genomic_DNA"/>
</dbReference>
<dbReference type="GO" id="GO:0000150">
    <property type="term" value="F:DNA strand exchange activity"/>
    <property type="evidence" value="ECO:0007669"/>
    <property type="project" value="InterPro"/>
</dbReference>
<evidence type="ECO:0000313" key="5">
    <source>
        <dbReference type="Proteomes" id="UP000233467"/>
    </source>
</evidence>
<reference evidence="4 5" key="1">
    <citation type="journal article" date="2017" name="Front. Microbiol.">
        <title>Strong Genomic and Phenotypic Heterogeneity in the Aeromonas sobria Species Complex.</title>
        <authorList>
            <person name="Gauthier J."/>
            <person name="Vincent A.T."/>
            <person name="Charette S.J."/>
            <person name="Derome N."/>
        </authorList>
    </citation>
    <scope>NUCLEOTIDE SEQUENCE [LARGE SCALE GENOMIC DNA]</scope>
    <source>
        <strain evidence="4 5">TM18</strain>
    </source>
</reference>
<name>A0A2N3IZ99_AERSO</name>
<dbReference type="CDD" id="cd00338">
    <property type="entry name" value="Ser_Recombinase"/>
    <property type="match status" value="1"/>
</dbReference>
<comment type="caution">
    <text evidence="4">The sequence shown here is derived from an EMBL/GenBank/DDBJ whole genome shotgun (WGS) entry which is preliminary data.</text>
</comment>
<feature type="coiled-coil region" evidence="1">
    <location>
        <begin position="350"/>
        <end position="401"/>
    </location>
</feature>
<keyword evidence="1" id="KW-0175">Coiled coil</keyword>
<dbReference type="InterPro" id="IPR038109">
    <property type="entry name" value="DNA_bind_recomb_sf"/>
</dbReference>
<dbReference type="PROSITE" id="PS51737">
    <property type="entry name" value="RECOMBINASE_DNA_BIND"/>
    <property type="match status" value="1"/>
</dbReference>
<accession>A0A2N3IZ99</accession>
<dbReference type="GO" id="GO:0003677">
    <property type="term" value="F:DNA binding"/>
    <property type="evidence" value="ECO:0007669"/>
    <property type="project" value="InterPro"/>
</dbReference>
<dbReference type="InterPro" id="IPR050639">
    <property type="entry name" value="SSR_resolvase"/>
</dbReference>
<dbReference type="Proteomes" id="UP000233467">
    <property type="component" value="Unassembled WGS sequence"/>
</dbReference>
<dbReference type="InterPro" id="IPR036162">
    <property type="entry name" value="Resolvase-like_N_sf"/>
</dbReference>